<accession>A0A270R8C8</accession>
<gene>
    <name evidence="4" type="ORF">PAHAL_6G067600</name>
</gene>
<dbReference type="SUPFAM" id="SSF57095">
    <property type="entry name" value="Scorpion toxin-like"/>
    <property type="match status" value="1"/>
</dbReference>
<dbReference type="GO" id="GO:0006952">
    <property type="term" value="P:defense response"/>
    <property type="evidence" value="ECO:0007669"/>
    <property type="project" value="InterPro"/>
</dbReference>
<keyword evidence="2" id="KW-1015">Disulfide bond</keyword>
<dbReference type="InterPro" id="IPR036574">
    <property type="entry name" value="Scorpion_toxin-like_sf"/>
</dbReference>
<protein>
    <recommendedName>
        <fullName evidence="3">Knottins-like domain-containing protein</fullName>
    </recommendedName>
</protein>
<evidence type="ECO:0000259" key="3">
    <source>
        <dbReference type="SMART" id="SM00505"/>
    </source>
</evidence>
<organism evidence="4">
    <name type="scientific">Panicum hallii</name>
    <dbReference type="NCBI Taxonomy" id="206008"/>
    <lineage>
        <taxon>Eukaryota</taxon>
        <taxon>Viridiplantae</taxon>
        <taxon>Streptophyta</taxon>
        <taxon>Embryophyta</taxon>
        <taxon>Tracheophyta</taxon>
        <taxon>Spermatophyta</taxon>
        <taxon>Magnoliopsida</taxon>
        <taxon>Liliopsida</taxon>
        <taxon>Poales</taxon>
        <taxon>Poaceae</taxon>
        <taxon>PACMAD clade</taxon>
        <taxon>Panicoideae</taxon>
        <taxon>Panicodae</taxon>
        <taxon>Paniceae</taxon>
        <taxon>Panicinae</taxon>
        <taxon>Panicum</taxon>
        <taxon>Panicum sect. Panicum</taxon>
    </lineage>
</organism>
<evidence type="ECO:0000256" key="2">
    <source>
        <dbReference type="ARBA" id="ARBA00023157"/>
    </source>
</evidence>
<evidence type="ECO:0000313" key="4">
    <source>
        <dbReference type="EMBL" id="PAN34067.1"/>
    </source>
</evidence>
<dbReference type="PRINTS" id="PR00288">
    <property type="entry name" value="PUROTHIONIN"/>
</dbReference>
<dbReference type="Pfam" id="PF00304">
    <property type="entry name" value="Gamma-thionin"/>
    <property type="match status" value="1"/>
</dbReference>
<dbReference type="Gene3D" id="3.30.30.10">
    <property type="entry name" value="Knottin, scorpion toxin-like"/>
    <property type="match status" value="1"/>
</dbReference>
<dbReference type="AlphaFoldDB" id="A0A270R8C8"/>
<proteinExistence type="predicted"/>
<dbReference type="Gramene" id="PAN34067">
    <property type="protein sequence ID" value="PAN34067"/>
    <property type="gene ID" value="PAHAL_6G067600"/>
</dbReference>
<dbReference type="EMBL" id="CM008051">
    <property type="protein sequence ID" value="PAN34067.1"/>
    <property type="molecule type" value="Genomic_DNA"/>
</dbReference>
<dbReference type="InterPro" id="IPR008176">
    <property type="entry name" value="Defensin_plant"/>
</dbReference>
<dbReference type="InterPro" id="IPR003614">
    <property type="entry name" value="Knottins"/>
</dbReference>
<dbReference type="PROSITE" id="PS00940">
    <property type="entry name" value="GAMMA_THIONIN"/>
    <property type="match status" value="1"/>
</dbReference>
<dbReference type="PANTHER" id="PTHR33147:SF130">
    <property type="entry name" value="DEFENSIN-LIKE PROTEIN 1"/>
    <property type="match status" value="1"/>
</dbReference>
<feature type="domain" description="Knottins-like" evidence="3">
    <location>
        <begin position="34"/>
        <end position="79"/>
    </location>
</feature>
<name>A0A270R8C8_9POAL</name>
<reference evidence="4" key="1">
    <citation type="submission" date="2018-04" db="EMBL/GenBank/DDBJ databases">
        <title>WGS assembly of Panicum hallii.</title>
        <authorList>
            <person name="Lovell J."/>
            <person name="Jenkins J."/>
            <person name="Lowry D."/>
            <person name="Mamidi S."/>
            <person name="Sreedasyam A."/>
            <person name="Weng X."/>
            <person name="Barry K."/>
            <person name="Bonette J."/>
            <person name="Campitelli B."/>
            <person name="Daum C."/>
            <person name="Gordon S."/>
            <person name="Gould B."/>
            <person name="Lipzen A."/>
            <person name="Macqueen A."/>
            <person name="Palacio-Mejia J."/>
            <person name="Plott C."/>
            <person name="Shakirov E."/>
            <person name="Shu S."/>
            <person name="Yoshinaga Y."/>
            <person name="Zane M."/>
            <person name="Rokhsar D."/>
            <person name="Grimwood J."/>
            <person name="Schmutz J."/>
            <person name="Juenger T."/>
        </authorList>
    </citation>
    <scope>NUCLEOTIDE SEQUENCE [LARGE SCALE GENOMIC DNA]</scope>
    <source>
        <strain evidence="4">FIL2</strain>
    </source>
</reference>
<dbReference type="Proteomes" id="UP000243499">
    <property type="component" value="Chromosome 6"/>
</dbReference>
<sequence length="79" mass="8662">MWTRKAAARAAVMLLLLIVVAQEYSPAPAAEARVCRRRSAGFRGACMSDHNCAQVCLQEGWGGGNCDGFRRQCKCVRQC</sequence>
<evidence type="ECO:0000256" key="1">
    <source>
        <dbReference type="ARBA" id="ARBA00022729"/>
    </source>
</evidence>
<dbReference type="CDD" id="cd00107">
    <property type="entry name" value="Knot1"/>
    <property type="match status" value="1"/>
</dbReference>
<dbReference type="PANTHER" id="PTHR33147">
    <property type="entry name" value="DEFENSIN-LIKE PROTEIN 1"/>
    <property type="match status" value="1"/>
</dbReference>
<dbReference type="SMART" id="SM00505">
    <property type="entry name" value="Knot1"/>
    <property type="match status" value="1"/>
</dbReference>
<keyword evidence="1" id="KW-0732">Signal</keyword>